<dbReference type="AlphaFoldDB" id="A0A7X4KJ65"/>
<keyword evidence="1" id="KW-1133">Transmembrane helix</keyword>
<keyword evidence="1" id="KW-0812">Transmembrane</keyword>
<name>A0A7X4KJ65_9BURK</name>
<protein>
    <submittedName>
        <fullName evidence="2">Chromate transporter</fullName>
    </submittedName>
</protein>
<accession>A0A7X4KJ65</accession>
<feature type="non-terminal residue" evidence="2">
    <location>
        <position position="1"/>
    </location>
</feature>
<keyword evidence="1" id="KW-0472">Membrane</keyword>
<evidence type="ECO:0000256" key="1">
    <source>
        <dbReference type="SAM" id="Phobius"/>
    </source>
</evidence>
<proteinExistence type="predicted"/>
<evidence type="ECO:0000313" key="2">
    <source>
        <dbReference type="EMBL" id="MYM74288.1"/>
    </source>
</evidence>
<dbReference type="EMBL" id="WWCR01000022">
    <property type="protein sequence ID" value="MYM74288.1"/>
    <property type="molecule type" value="Genomic_DNA"/>
</dbReference>
<organism evidence="2 3">
    <name type="scientific">Duganella margarita</name>
    <dbReference type="NCBI Taxonomy" id="2692170"/>
    <lineage>
        <taxon>Bacteria</taxon>
        <taxon>Pseudomonadati</taxon>
        <taxon>Pseudomonadota</taxon>
        <taxon>Betaproteobacteria</taxon>
        <taxon>Burkholderiales</taxon>
        <taxon>Oxalobacteraceae</taxon>
        <taxon>Telluria group</taxon>
        <taxon>Duganella</taxon>
    </lineage>
</organism>
<evidence type="ECO:0000313" key="3">
    <source>
        <dbReference type="Proteomes" id="UP000469734"/>
    </source>
</evidence>
<sequence>FAAAAAIARLAAPQWLSIVIGAAALYALLRWRLDAAWVVAAAALAGWLLF</sequence>
<gene>
    <name evidence="2" type="ORF">GTP56_19125</name>
</gene>
<comment type="caution">
    <text evidence="2">The sequence shown here is derived from an EMBL/GenBank/DDBJ whole genome shotgun (WGS) entry which is preliminary data.</text>
</comment>
<dbReference type="Proteomes" id="UP000469734">
    <property type="component" value="Unassembled WGS sequence"/>
</dbReference>
<reference evidence="2 3" key="1">
    <citation type="submission" date="2019-12" db="EMBL/GenBank/DDBJ databases">
        <title>Novel species isolated from a subtropical stream in China.</title>
        <authorList>
            <person name="Lu H."/>
        </authorList>
    </citation>
    <scope>NUCLEOTIDE SEQUENCE [LARGE SCALE GENOMIC DNA]</scope>
    <source>
        <strain evidence="2 3">FT134W</strain>
    </source>
</reference>
<feature type="transmembrane region" description="Helical" evidence="1">
    <location>
        <begin position="6"/>
        <end position="26"/>
    </location>
</feature>